<evidence type="ECO:0000313" key="8">
    <source>
        <dbReference type="Proteomes" id="UP000245207"/>
    </source>
</evidence>
<keyword evidence="5 6" id="KW-0472">Membrane</keyword>
<dbReference type="EMBL" id="PKPP01013080">
    <property type="protein sequence ID" value="PWA41430.1"/>
    <property type="molecule type" value="Genomic_DNA"/>
</dbReference>
<evidence type="ECO:0000256" key="4">
    <source>
        <dbReference type="ARBA" id="ARBA00022989"/>
    </source>
</evidence>
<keyword evidence="4 6" id="KW-1133">Transmembrane helix</keyword>
<feature type="transmembrane region" description="Helical" evidence="6">
    <location>
        <begin position="207"/>
        <end position="225"/>
    </location>
</feature>
<dbReference type="AlphaFoldDB" id="A0A2U1KXH6"/>
<dbReference type="OrthoDB" id="679959at2759"/>
<dbReference type="GO" id="GO:0016020">
    <property type="term" value="C:membrane"/>
    <property type="evidence" value="ECO:0007669"/>
    <property type="project" value="UniProtKB-SubCell"/>
</dbReference>
<reference evidence="7 8" key="1">
    <citation type="journal article" date="2018" name="Mol. Plant">
        <title>The genome of Artemisia annua provides insight into the evolution of Asteraceae family and artemisinin biosynthesis.</title>
        <authorList>
            <person name="Shen Q."/>
            <person name="Zhang L."/>
            <person name="Liao Z."/>
            <person name="Wang S."/>
            <person name="Yan T."/>
            <person name="Shi P."/>
            <person name="Liu M."/>
            <person name="Fu X."/>
            <person name="Pan Q."/>
            <person name="Wang Y."/>
            <person name="Lv Z."/>
            <person name="Lu X."/>
            <person name="Zhang F."/>
            <person name="Jiang W."/>
            <person name="Ma Y."/>
            <person name="Chen M."/>
            <person name="Hao X."/>
            <person name="Li L."/>
            <person name="Tang Y."/>
            <person name="Lv G."/>
            <person name="Zhou Y."/>
            <person name="Sun X."/>
            <person name="Brodelius P.E."/>
            <person name="Rose J.K.C."/>
            <person name="Tang K."/>
        </authorList>
    </citation>
    <scope>NUCLEOTIDE SEQUENCE [LARGE SCALE GENOMIC DNA]</scope>
    <source>
        <strain evidence="8">cv. Huhao1</strain>
        <tissue evidence="7">Leaf</tissue>
    </source>
</reference>
<comment type="subcellular location">
    <subcellularLocation>
        <location evidence="1">Membrane</location>
    </subcellularLocation>
</comment>
<comment type="caution">
    <text evidence="7">The sequence shown here is derived from an EMBL/GenBank/DDBJ whole genome shotgun (WGS) entry which is preliminary data.</text>
</comment>
<evidence type="ECO:0000256" key="2">
    <source>
        <dbReference type="ARBA" id="ARBA00009074"/>
    </source>
</evidence>
<proteinExistence type="inferred from homology"/>
<evidence type="ECO:0000313" key="7">
    <source>
        <dbReference type="EMBL" id="PWA41430.1"/>
    </source>
</evidence>
<accession>A0A2U1KXH6</accession>
<evidence type="ECO:0000256" key="1">
    <source>
        <dbReference type="ARBA" id="ARBA00004370"/>
    </source>
</evidence>
<keyword evidence="8" id="KW-1185">Reference proteome</keyword>
<comment type="similarity">
    <text evidence="2">Belongs to the UPF0496 family.</text>
</comment>
<evidence type="ECO:0000256" key="5">
    <source>
        <dbReference type="ARBA" id="ARBA00023136"/>
    </source>
</evidence>
<evidence type="ECO:0000256" key="6">
    <source>
        <dbReference type="SAM" id="Phobius"/>
    </source>
</evidence>
<protein>
    <submittedName>
        <fullName evidence="7">Uncharacterized protein</fullName>
    </submittedName>
</protein>
<gene>
    <name evidence="7" type="ORF">CTI12_AA553880</name>
</gene>
<organism evidence="7 8">
    <name type="scientific">Artemisia annua</name>
    <name type="common">Sweet wormwood</name>
    <dbReference type="NCBI Taxonomy" id="35608"/>
    <lineage>
        <taxon>Eukaryota</taxon>
        <taxon>Viridiplantae</taxon>
        <taxon>Streptophyta</taxon>
        <taxon>Embryophyta</taxon>
        <taxon>Tracheophyta</taxon>
        <taxon>Spermatophyta</taxon>
        <taxon>Magnoliopsida</taxon>
        <taxon>eudicotyledons</taxon>
        <taxon>Gunneridae</taxon>
        <taxon>Pentapetalae</taxon>
        <taxon>asterids</taxon>
        <taxon>campanulids</taxon>
        <taxon>Asterales</taxon>
        <taxon>Asteraceae</taxon>
        <taxon>Asteroideae</taxon>
        <taxon>Anthemideae</taxon>
        <taxon>Artemisiinae</taxon>
        <taxon>Artemisia</taxon>
    </lineage>
</organism>
<sequence>MGCISSTSRTPTPSTSDIEFNPDLTSYQDACRTDPRLRSFDSTLQARTNRVISILAVDPSLSLHSLSVVIKTLLDTDQDVLKLILEYETDVWNHDELFSLVKDYLETSIQTLDFCKSVEDCLMHATSSVSSLQTAIDQYDEDANHLNTLEQLNKFKASDNPFSKEFLASFLSVYGNQVTLLNKLRIHTVEVVKKLDSVKTWRRLSNVLFVTTFSAVLICSVVAAVKYEKELRYHKNTTNVMKVQSDVFVIKDLENMKAIVDRMEIKMDGMLKSADFVIGEGVEEAVGIGVDEIKNPVKEFARMIDDLSDQSVKSISDIRRATKMILDKLNEHPRITS</sequence>
<dbReference type="InterPro" id="IPR007749">
    <property type="entry name" value="DUF677"/>
</dbReference>
<dbReference type="Pfam" id="PF05055">
    <property type="entry name" value="DUF677"/>
    <property type="match status" value="2"/>
</dbReference>
<dbReference type="STRING" id="35608.A0A2U1KXH6"/>
<dbReference type="PANTHER" id="PTHR31113:SF32">
    <property type="entry name" value="UPF0496 PLANT-LIKE PROTEIN"/>
    <property type="match status" value="1"/>
</dbReference>
<evidence type="ECO:0000256" key="3">
    <source>
        <dbReference type="ARBA" id="ARBA00022692"/>
    </source>
</evidence>
<keyword evidence="3 6" id="KW-0812">Transmembrane</keyword>
<name>A0A2U1KXH6_ARTAN</name>
<dbReference type="Proteomes" id="UP000245207">
    <property type="component" value="Unassembled WGS sequence"/>
</dbReference>
<dbReference type="PANTHER" id="PTHR31113">
    <property type="entry name" value="UPF0496 PROTEIN 3-RELATED"/>
    <property type="match status" value="1"/>
</dbReference>